<keyword evidence="3" id="KW-1185">Reference proteome</keyword>
<proteinExistence type="predicted"/>
<evidence type="ECO:0000313" key="3">
    <source>
        <dbReference type="Proteomes" id="UP000245076"/>
    </source>
</evidence>
<comment type="caution">
    <text evidence="2">The sequence shown here is derived from an EMBL/GenBank/DDBJ whole genome shotgun (WGS) entry which is preliminary data.</text>
</comment>
<feature type="region of interest" description="Disordered" evidence="1">
    <location>
        <begin position="1"/>
        <end position="26"/>
    </location>
</feature>
<accession>A0A2P2CZH8</accession>
<protein>
    <submittedName>
        <fullName evidence="2">Uncharacterized protein</fullName>
    </submittedName>
</protein>
<organism evidence="2 3">
    <name type="scientific">Leptospira johnsonii</name>
    <dbReference type="NCBI Taxonomy" id="1917820"/>
    <lineage>
        <taxon>Bacteria</taxon>
        <taxon>Pseudomonadati</taxon>
        <taxon>Spirochaetota</taxon>
        <taxon>Spirochaetia</taxon>
        <taxon>Leptospirales</taxon>
        <taxon>Leptospiraceae</taxon>
        <taxon>Leptospira</taxon>
    </lineage>
</organism>
<dbReference type="AlphaFoldDB" id="A0A2P2CZH8"/>
<dbReference type="EMBL" id="BFAY01000006">
    <property type="protein sequence ID" value="GBF37790.1"/>
    <property type="molecule type" value="Genomic_DNA"/>
</dbReference>
<dbReference type="Proteomes" id="UP000245076">
    <property type="component" value="Unassembled WGS sequence"/>
</dbReference>
<evidence type="ECO:0000256" key="1">
    <source>
        <dbReference type="SAM" id="MobiDB-lite"/>
    </source>
</evidence>
<reference evidence="2 3" key="1">
    <citation type="submission" date="2018-02" db="EMBL/GenBank/DDBJ databases">
        <title>Novel Leptospira species isolated from soil and water in Japan.</title>
        <authorList>
            <person name="Nakao R."/>
            <person name="Masuzawa T."/>
        </authorList>
    </citation>
    <scope>NUCLEOTIDE SEQUENCE [LARGE SCALE GENOMIC DNA]</scope>
    <source>
        <strain evidence="2 3">E8</strain>
    </source>
</reference>
<evidence type="ECO:0000313" key="2">
    <source>
        <dbReference type="EMBL" id="GBF37790.1"/>
    </source>
</evidence>
<feature type="compositionally biased region" description="Polar residues" evidence="1">
    <location>
        <begin position="8"/>
        <end position="23"/>
    </location>
</feature>
<gene>
    <name evidence="2" type="ORF">LPTSP1_07760</name>
</gene>
<name>A0A2P2CZH8_9LEPT</name>
<sequence>MRGDFSLRENQAASGNASASVLSQRPIGSEKTTVFDESVTERSNEIIDEIKTIG</sequence>